<feature type="transmembrane region" description="Helical" evidence="6">
    <location>
        <begin position="145"/>
        <end position="165"/>
    </location>
</feature>
<feature type="domain" description="Copper resistance protein D" evidence="7">
    <location>
        <begin position="174"/>
        <end position="269"/>
    </location>
</feature>
<dbReference type="AlphaFoldDB" id="I0JKZ3"/>
<keyword evidence="2" id="KW-1003">Cell membrane</keyword>
<evidence type="ECO:0000256" key="6">
    <source>
        <dbReference type="SAM" id="Phobius"/>
    </source>
</evidence>
<feature type="transmembrane region" description="Helical" evidence="6">
    <location>
        <begin position="6"/>
        <end position="27"/>
    </location>
</feature>
<dbReference type="GO" id="GO:0006825">
    <property type="term" value="P:copper ion transport"/>
    <property type="evidence" value="ECO:0007669"/>
    <property type="project" value="InterPro"/>
</dbReference>
<evidence type="ECO:0000256" key="2">
    <source>
        <dbReference type="ARBA" id="ARBA00022475"/>
    </source>
</evidence>
<dbReference type="STRING" id="866895.HBHAL_2470"/>
<dbReference type="RefSeq" id="WP_014642714.1">
    <property type="nucleotide sequence ID" value="NC_017668.1"/>
</dbReference>
<accession>I0JKZ3</accession>
<proteinExistence type="predicted"/>
<feature type="transmembrane region" description="Helical" evidence="6">
    <location>
        <begin position="112"/>
        <end position="133"/>
    </location>
</feature>
<evidence type="ECO:0000259" key="7">
    <source>
        <dbReference type="Pfam" id="PF05425"/>
    </source>
</evidence>
<evidence type="ECO:0000256" key="3">
    <source>
        <dbReference type="ARBA" id="ARBA00022692"/>
    </source>
</evidence>
<feature type="transmembrane region" description="Helical" evidence="6">
    <location>
        <begin position="310"/>
        <end position="331"/>
    </location>
</feature>
<dbReference type="PANTHER" id="PTHR34820">
    <property type="entry name" value="INNER MEMBRANE PROTEIN YEBZ"/>
    <property type="match status" value="1"/>
</dbReference>
<evidence type="ECO:0000313" key="8">
    <source>
        <dbReference type="EMBL" id="CCG44813.1"/>
    </source>
</evidence>
<comment type="subcellular location">
    <subcellularLocation>
        <location evidence="1">Cell membrane</location>
        <topology evidence="1">Multi-pass membrane protein</topology>
    </subcellularLocation>
</comment>
<keyword evidence="9" id="KW-1185">Reference proteome</keyword>
<dbReference type="PANTHER" id="PTHR34820:SF4">
    <property type="entry name" value="INNER MEMBRANE PROTEIN YEBZ"/>
    <property type="match status" value="1"/>
</dbReference>
<dbReference type="EMBL" id="HE717023">
    <property type="protein sequence ID" value="CCG44813.1"/>
    <property type="molecule type" value="Genomic_DNA"/>
</dbReference>
<dbReference type="PATRIC" id="fig|866895.3.peg.1479"/>
<dbReference type="GO" id="GO:0005886">
    <property type="term" value="C:plasma membrane"/>
    <property type="evidence" value="ECO:0007669"/>
    <property type="project" value="UniProtKB-SubCell"/>
</dbReference>
<keyword evidence="3 6" id="KW-0812">Transmembrane</keyword>
<dbReference type="InterPro" id="IPR008457">
    <property type="entry name" value="Cu-R_CopD_dom"/>
</dbReference>
<reference evidence="8 9" key="1">
    <citation type="journal article" date="2013" name="Environ. Microbiol.">
        <title>Chloride and organic osmolytes: a hybrid strategy to cope with elevated salinities by the moderately halophilic, chloride-dependent bacterium Halobacillus halophilus.</title>
        <authorList>
            <person name="Saum S.H."/>
            <person name="Pfeiffer F."/>
            <person name="Palm P."/>
            <person name="Rampp M."/>
            <person name="Schuster S.C."/>
            <person name="Muller V."/>
            <person name="Oesterhelt D."/>
        </authorList>
    </citation>
    <scope>NUCLEOTIDE SEQUENCE [LARGE SCALE GENOMIC DNA]</scope>
    <source>
        <strain evidence="9">ATCC 35676 / DSM 2266 / JCM 20832 / KCTC 3685 / LMG 17431 / NBRC 102448 / NCIMB 2269</strain>
    </source>
</reference>
<evidence type="ECO:0000256" key="5">
    <source>
        <dbReference type="ARBA" id="ARBA00023136"/>
    </source>
</evidence>
<keyword evidence="5 6" id="KW-0472">Membrane</keyword>
<feature type="transmembrane region" description="Helical" evidence="6">
    <location>
        <begin position="39"/>
        <end position="57"/>
    </location>
</feature>
<evidence type="ECO:0000256" key="1">
    <source>
        <dbReference type="ARBA" id="ARBA00004651"/>
    </source>
</evidence>
<feature type="transmembrane region" description="Helical" evidence="6">
    <location>
        <begin position="338"/>
        <end position="359"/>
    </location>
</feature>
<dbReference type="HOGENOM" id="CLU_037500_0_0_9"/>
<sequence>MIYALTNGGLYVCFSILLGTNILALLSPAHKVEIAIRRHILTLLAVLIPVITIIPVLELTMTLDGYRDTGILSSFIHVLTELDSGRVWGILLLLVLFYIGINLFSTQSKGTYLVGIFLIVSMIFVHCTSGHGANIEGYKGTLYHTFHMLAVCAWAGILLVVSWFSSNDENWRPFVHWFTRFAVVSVLILTITGIIMSFLFTESIVSSWTLPYGQALLIKHLLFFAMLTFAFMNGFLIKKKVENTPSFSPRKWWRAESFLILSIFSVTGFMTEQETPQNIAQSLSRQEPSLLFQTFTSVDVSHELMLSPNLMSALFAFFSLVFIAMTIYSFIKRESTMAALFMVAMAVFSLYVSLMNSVAHIV</sequence>
<feature type="transmembrane region" description="Helical" evidence="6">
    <location>
        <begin position="177"/>
        <end position="200"/>
    </location>
</feature>
<protein>
    <submittedName>
        <fullName evidence="8">Transport protein (Probable substrate copper)</fullName>
    </submittedName>
</protein>
<dbReference type="InterPro" id="IPR032694">
    <property type="entry name" value="CopC/D"/>
</dbReference>
<dbReference type="Proteomes" id="UP000007397">
    <property type="component" value="Chromosome"/>
</dbReference>
<feature type="transmembrane region" description="Helical" evidence="6">
    <location>
        <begin position="212"/>
        <end position="231"/>
    </location>
</feature>
<name>I0JKZ3_HALH3</name>
<dbReference type="Pfam" id="PF05425">
    <property type="entry name" value="CopD"/>
    <property type="match status" value="1"/>
</dbReference>
<dbReference type="eggNOG" id="COG1276">
    <property type="taxonomic scope" value="Bacteria"/>
</dbReference>
<gene>
    <name evidence="8" type="ordered locus">HBHAL_2470</name>
</gene>
<evidence type="ECO:0000256" key="4">
    <source>
        <dbReference type="ARBA" id="ARBA00022989"/>
    </source>
</evidence>
<organism evidence="8 9">
    <name type="scientific">Halobacillus halophilus (strain ATCC 35676 / DSM 2266 / JCM 20832 / KCTC 3685 / LMG 17431 / NBRC 102448 / NCIMB 2269)</name>
    <name type="common">Sporosarcina halophila</name>
    <dbReference type="NCBI Taxonomy" id="866895"/>
    <lineage>
        <taxon>Bacteria</taxon>
        <taxon>Bacillati</taxon>
        <taxon>Bacillota</taxon>
        <taxon>Bacilli</taxon>
        <taxon>Bacillales</taxon>
        <taxon>Bacillaceae</taxon>
        <taxon>Halobacillus</taxon>
    </lineage>
</organism>
<feature type="transmembrane region" description="Helical" evidence="6">
    <location>
        <begin position="87"/>
        <end position="105"/>
    </location>
</feature>
<keyword evidence="4 6" id="KW-1133">Transmembrane helix</keyword>
<dbReference type="KEGG" id="hhd:HBHAL_2470"/>
<evidence type="ECO:0000313" key="9">
    <source>
        <dbReference type="Proteomes" id="UP000007397"/>
    </source>
</evidence>